<dbReference type="EMBL" id="LR130759">
    <property type="protein sequence ID" value="VDM90592.1"/>
    <property type="molecule type" value="Genomic_DNA"/>
</dbReference>
<feature type="domain" description="Dehydrogenase E1 component" evidence="6">
    <location>
        <begin position="20"/>
        <end position="312"/>
    </location>
</feature>
<dbReference type="Gene3D" id="3.40.50.970">
    <property type="match status" value="1"/>
</dbReference>
<accession>A0A447GJB4</accession>
<feature type="region of interest" description="Disordered" evidence="5">
    <location>
        <begin position="308"/>
        <end position="332"/>
    </location>
</feature>
<dbReference type="GO" id="GO:0006086">
    <property type="term" value="P:pyruvate decarboxylation to acetyl-CoA"/>
    <property type="evidence" value="ECO:0007669"/>
    <property type="project" value="TreeGrafter"/>
</dbReference>
<reference evidence="8" key="1">
    <citation type="submission" date="2018-02" db="EMBL/GenBank/DDBJ databases">
        <authorList>
            <person name="Seth-Smith MB H."/>
            <person name="Seth-Smith H."/>
        </authorList>
    </citation>
    <scope>NUCLEOTIDE SEQUENCE [LARGE SCALE GENOMIC DNA]</scope>
</reference>
<dbReference type="PANTHER" id="PTHR11516">
    <property type="entry name" value="PYRUVATE DEHYDROGENASE E1 COMPONENT, ALPHA SUBUNIT BACTERIAL AND ORGANELLAR"/>
    <property type="match status" value="1"/>
</dbReference>
<evidence type="ECO:0000313" key="8">
    <source>
        <dbReference type="Proteomes" id="UP000269998"/>
    </source>
</evidence>
<evidence type="ECO:0000256" key="3">
    <source>
        <dbReference type="ARBA" id="ARBA00023002"/>
    </source>
</evidence>
<dbReference type="OrthoDB" id="9766715at2"/>
<dbReference type="InterPro" id="IPR050642">
    <property type="entry name" value="PDH_E1_Alpha_Subunit"/>
</dbReference>
<dbReference type="GO" id="GO:0000287">
    <property type="term" value="F:magnesium ion binding"/>
    <property type="evidence" value="ECO:0007669"/>
    <property type="project" value="UniProtKB-ARBA"/>
</dbReference>
<evidence type="ECO:0000256" key="1">
    <source>
        <dbReference type="ARBA" id="ARBA00001946"/>
    </source>
</evidence>
<evidence type="ECO:0000256" key="4">
    <source>
        <dbReference type="ARBA" id="ARBA00023052"/>
    </source>
</evidence>
<keyword evidence="8" id="KW-1185">Reference proteome</keyword>
<dbReference type="GO" id="GO:0004739">
    <property type="term" value="F:pyruvate dehydrogenase (acetyl-transferring) activity"/>
    <property type="evidence" value="ECO:0007669"/>
    <property type="project" value="TreeGrafter"/>
</dbReference>
<keyword evidence="4" id="KW-0786">Thiamine pyrophosphate</keyword>
<dbReference type="Pfam" id="PF00676">
    <property type="entry name" value="E1_dh"/>
    <property type="match status" value="1"/>
</dbReference>
<dbReference type="AlphaFoldDB" id="A0A447GJB4"/>
<comment type="cofactor">
    <cofactor evidence="1">
        <name>Mg(2+)</name>
        <dbReference type="ChEBI" id="CHEBI:18420"/>
    </cofactor>
</comment>
<evidence type="ECO:0000313" key="7">
    <source>
        <dbReference type="EMBL" id="VDM90592.1"/>
    </source>
</evidence>
<name>A0A447GJB4_9MYCO</name>
<dbReference type="PANTHER" id="PTHR11516:SF60">
    <property type="entry name" value="PYRUVATE DEHYDROGENASE E1 COMPONENT SUBUNIT ALPHA"/>
    <property type="match status" value="1"/>
</dbReference>
<dbReference type="KEGG" id="mbai:MB901379_04194"/>
<keyword evidence="3 7" id="KW-0560">Oxidoreductase</keyword>
<feature type="compositionally biased region" description="Basic and acidic residues" evidence="5">
    <location>
        <begin position="101"/>
        <end position="113"/>
    </location>
</feature>
<evidence type="ECO:0000256" key="2">
    <source>
        <dbReference type="ARBA" id="ARBA00001964"/>
    </source>
</evidence>
<organism evidence="7 8">
    <name type="scientific">Mycobacterium basiliense</name>
    <dbReference type="NCBI Taxonomy" id="2094119"/>
    <lineage>
        <taxon>Bacteria</taxon>
        <taxon>Bacillati</taxon>
        <taxon>Actinomycetota</taxon>
        <taxon>Actinomycetes</taxon>
        <taxon>Mycobacteriales</taxon>
        <taxon>Mycobacteriaceae</taxon>
        <taxon>Mycobacterium</taxon>
    </lineage>
</organism>
<dbReference type="InterPro" id="IPR029061">
    <property type="entry name" value="THDP-binding"/>
</dbReference>
<comment type="cofactor">
    <cofactor evidence="2">
        <name>thiamine diphosphate</name>
        <dbReference type="ChEBI" id="CHEBI:58937"/>
    </cofactor>
</comment>
<sequence length="332" mass="35160">MTGSGARSAERLVDRLELYRRMWVLRLLDMALEQLRAEGLISRPVESALGREAVGIGATAALRAGDIVISARRAHVSHVGVGRPLGSMIAELMAGPATKSGADDDDRRPDTPAEGRLTAPRVGEHSPLLAIGHAYTQWLDASGRVTLCVAEDVDLNSGAINEAANMAMLWQLPVVILVESVRRATTVGADGQECDARLYPTAVCKGLPSETVDGDDVEAVRDCVARAVERARAGGGPKLVRASIARNAEFVMTDRGDIGEHPATEGFPDPLISASRRLIADGVDREQLDNVEQTARQLIADAVALARSGPRPADGGFGHTVTKADGQTGSRR</sequence>
<proteinExistence type="predicted"/>
<dbReference type="InterPro" id="IPR001017">
    <property type="entry name" value="DH_E1"/>
</dbReference>
<dbReference type="Proteomes" id="UP000269998">
    <property type="component" value="Chromosome"/>
</dbReference>
<dbReference type="EC" id="1.1.1.-" evidence="7"/>
<evidence type="ECO:0000259" key="6">
    <source>
        <dbReference type="Pfam" id="PF00676"/>
    </source>
</evidence>
<evidence type="ECO:0000256" key="5">
    <source>
        <dbReference type="SAM" id="MobiDB-lite"/>
    </source>
</evidence>
<protein>
    <submittedName>
        <fullName evidence="7">Acetoin:2,6-dichlorophenolindophenol oxidoreductase subunit alpha</fullName>
        <ecNumber evidence="7">1.1.1.-</ecNumber>
    </submittedName>
</protein>
<dbReference type="SUPFAM" id="SSF52518">
    <property type="entry name" value="Thiamin diphosphate-binding fold (THDP-binding)"/>
    <property type="match status" value="1"/>
</dbReference>
<gene>
    <name evidence="7" type="primary">acoA</name>
    <name evidence="7" type="ORF">MB901379_04194</name>
</gene>
<dbReference type="RefSeq" id="WP_158018244.1">
    <property type="nucleotide sequence ID" value="NZ_CBCSKE010000007.1"/>
</dbReference>
<feature type="region of interest" description="Disordered" evidence="5">
    <location>
        <begin position="96"/>
        <end position="119"/>
    </location>
</feature>